<evidence type="ECO:0000313" key="9">
    <source>
        <dbReference type="EMBL" id="KAJ3655887.1"/>
    </source>
</evidence>
<dbReference type="EMBL" id="JALNTZ010000004">
    <property type="protein sequence ID" value="KAJ3655887.1"/>
    <property type="molecule type" value="Genomic_DNA"/>
</dbReference>
<evidence type="ECO:0000256" key="6">
    <source>
        <dbReference type="ARBA" id="ARBA00022801"/>
    </source>
</evidence>
<organism evidence="9 10">
    <name type="scientific">Zophobas morio</name>
    <dbReference type="NCBI Taxonomy" id="2755281"/>
    <lineage>
        <taxon>Eukaryota</taxon>
        <taxon>Metazoa</taxon>
        <taxon>Ecdysozoa</taxon>
        <taxon>Arthropoda</taxon>
        <taxon>Hexapoda</taxon>
        <taxon>Insecta</taxon>
        <taxon>Pterygota</taxon>
        <taxon>Neoptera</taxon>
        <taxon>Endopterygota</taxon>
        <taxon>Coleoptera</taxon>
        <taxon>Polyphaga</taxon>
        <taxon>Cucujiformia</taxon>
        <taxon>Tenebrionidae</taxon>
        <taxon>Zophobas</taxon>
    </lineage>
</organism>
<evidence type="ECO:0000256" key="5">
    <source>
        <dbReference type="ARBA" id="ARBA00022723"/>
    </source>
</evidence>
<evidence type="ECO:0000256" key="1">
    <source>
        <dbReference type="ARBA" id="ARBA00001968"/>
    </source>
</evidence>
<name>A0AA38ILA5_9CUCU</name>
<feature type="domain" description="DDE Tnp4" evidence="8">
    <location>
        <begin position="155"/>
        <end position="247"/>
    </location>
</feature>
<dbReference type="InterPro" id="IPR045249">
    <property type="entry name" value="HARBI1-like"/>
</dbReference>
<evidence type="ECO:0000256" key="4">
    <source>
        <dbReference type="ARBA" id="ARBA00022722"/>
    </source>
</evidence>
<sequence length="256" mass="29268">MNLEIDIADDDDLEVLDLVKYGVPRQIYLRQNYFDELNAVTFRKEFQLTKECVLQLLPMIEEQLEYPTDANNCVSPMNQLLACLRLYATGGHLDQIADYMGMHLSTVSRIVVRVSEAIASLRNMYIKLPEAENNLRKIQQDFYDVAQFPTVIGAIDCTHIKIQSPGVMKVKYTAIGNRTFVQMVCNSKLEILNVVARWPGSVHDATIFNNCALKHNLENTPSFRNCFLLGDSGYPKKNIICSRPYYDQEDTEKNTI</sequence>
<dbReference type="Proteomes" id="UP001168821">
    <property type="component" value="Unassembled WGS sequence"/>
</dbReference>
<evidence type="ECO:0000259" key="8">
    <source>
        <dbReference type="Pfam" id="PF13359"/>
    </source>
</evidence>
<keyword evidence="7" id="KW-0539">Nucleus</keyword>
<dbReference type="Pfam" id="PF13359">
    <property type="entry name" value="DDE_Tnp_4"/>
    <property type="match status" value="1"/>
</dbReference>
<keyword evidence="4" id="KW-0540">Nuclease</keyword>
<keyword evidence="10" id="KW-1185">Reference proteome</keyword>
<dbReference type="InterPro" id="IPR027806">
    <property type="entry name" value="HARBI1_dom"/>
</dbReference>
<comment type="cofactor">
    <cofactor evidence="1">
        <name>a divalent metal cation</name>
        <dbReference type="ChEBI" id="CHEBI:60240"/>
    </cofactor>
</comment>
<evidence type="ECO:0000313" key="10">
    <source>
        <dbReference type="Proteomes" id="UP001168821"/>
    </source>
</evidence>
<dbReference type="GO" id="GO:0046872">
    <property type="term" value="F:metal ion binding"/>
    <property type="evidence" value="ECO:0007669"/>
    <property type="project" value="UniProtKB-KW"/>
</dbReference>
<comment type="caution">
    <text evidence="9">The sequence shown here is derived from an EMBL/GenBank/DDBJ whole genome shotgun (WGS) entry which is preliminary data.</text>
</comment>
<evidence type="ECO:0000256" key="7">
    <source>
        <dbReference type="ARBA" id="ARBA00023242"/>
    </source>
</evidence>
<proteinExistence type="inferred from homology"/>
<comment type="similarity">
    <text evidence="3">Belongs to the HARBI1 family.</text>
</comment>
<keyword evidence="6" id="KW-0378">Hydrolase</keyword>
<reference evidence="9" key="1">
    <citation type="journal article" date="2023" name="G3 (Bethesda)">
        <title>Whole genome assemblies of Zophobas morio and Tenebrio molitor.</title>
        <authorList>
            <person name="Kaur S."/>
            <person name="Stinson S.A."/>
            <person name="diCenzo G.C."/>
        </authorList>
    </citation>
    <scope>NUCLEOTIDE SEQUENCE</scope>
    <source>
        <strain evidence="9">QUZm001</strain>
    </source>
</reference>
<comment type="subcellular location">
    <subcellularLocation>
        <location evidence="2">Nucleus</location>
    </subcellularLocation>
</comment>
<accession>A0AA38ILA5</accession>
<dbReference type="GO" id="GO:0016787">
    <property type="term" value="F:hydrolase activity"/>
    <property type="evidence" value="ECO:0007669"/>
    <property type="project" value="UniProtKB-KW"/>
</dbReference>
<evidence type="ECO:0000256" key="2">
    <source>
        <dbReference type="ARBA" id="ARBA00004123"/>
    </source>
</evidence>
<keyword evidence="5" id="KW-0479">Metal-binding</keyword>
<evidence type="ECO:0000256" key="3">
    <source>
        <dbReference type="ARBA" id="ARBA00006958"/>
    </source>
</evidence>
<dbReference type="PANTHER" id="PTHR22930:SF250">
    <property type="entry name" value="NUCLEASE HARBI1-LIKE PROTEIN"/>
    <property type="match status" value="1"/>
</dbReference>
<dbReference type="GO" id="GO:0005634">
    <property type="term" value="C:nucleus"/>
    <property type="evidence" value="ECO:0007669"/>
    <property type="project" value="UniProtKB-SubCell"/>
</dbReference>
<dbReference type="AlphaFoldDB" id="A0AA38ILA5"/>
<dbReference type="PANTHER" id="PTHR22930">
    <property type="match status" value="1"/>
</dbReference>
<gene>
    <name evidence="9" type="ORF">Zmor_014995</name>
</gene>
<dbReference type="GO" id="GO:0004518">
    <property type="term" value="F:nuclease activity"/>
    <property type="evidence" value="ECO:0007669"/>
    <property type="project" value="UniProtKB-KW"/>
</dbReference>
<protein>
    <recommendedName>
        <fullName evidence="8">DDE Tnp4 domain-containing protein</fullName>
    </recommendedName>
</protein>